<dbReference type="EMBL" id="BFAD01000012">
    <property type="protein sequence ID" value="GBE87798.1"/>
    <property type="molecule type" value="Genomic_DNA"/>
</dbReference>
<dbReference type="InterPro" id="IPR044855">
    <property type="entry name" value="CoA-Trfase_III_dom3_sf"/>
</dbReference>
<dbReference type="Gene3D" id="3.30.1540.10">
    <property type="entry name" value="formyl-coa transferase, domain 3"/>
    <property type="match status" value="1"/>
</dbReference>
<name>A0A401H058_9APHY</name>
<dbReference type="STRING" id="139825.A0A401H058"/>
<organism evidence="2 3">
    <name type="scientific">Sparassis crispa</name>
    <dbReference type="NCBI Taxonomy" id="139825"/>
    <lineage>
        <taxon>Eukaryota</taxon>
        <taxon>Fungi</taxon>
        <taxon>Dikarya</taxon>
        <taxon>Basidiomycota</taxon>
        <taxon>Agaricomycotina</taxon>
        <taxon>Agaricomycetes</taxon>
        <taxon>Polyporales</taxon>
        <taxon>Sparassidaceae</taxon>
        <taxon>Sparassis</taxon>
    </lineage>
</organism>
<dbReference type="InterPro" id="IPR023606">
    <property type="entry name" value="CoA-Trfase_III_dom_1_sf"/>
</dbReference>
<protein>
    <submittedName>
        <fullName evidence="2">Isopenicillin N epimerase component 2</fullName>
    </submittedName>
</protein>
<dbReference type="Proteomes" id="UP000287166">
    <property type="component" value="Unassembled WGS sequence"/>
</dbReference>
<dbReference type="OrthoDB" id="16747at2759"/>
<comment type="caution">
    <text evidence="2">The sequence shown here is derived from an EMBL/GenBank/DDBJ whole genome shotgun (WGS) entry which is preliminary data.</text>
</comment>
<dbReference type="InParanoid" id="A0A401H058"/>
<reference evidence="2 3" key="1">
    <citation type="journal article" date="2018" name="Sci. Rep.">
        <title>Genome sequence of the cauliflower mushroom Sparassis crispa (Hanabiratake) and its association with beneficial usage.</title>
        <authorList>
            <person name="Kiyama R."/>
            <person name="Furutani Y."/>
            <person name="Kawaguchi K."/>
            <person name="Nakanishi T."/>
        </authorList>
    </citation>
    <scope>NUCLEOTIDE SEQUENCE [LARGE SCALE GENOMIC DNA]</scope>
</reference>
<dbReference type="Pfam" id="PF02515">
    <property type="entry name" value="CoA_transf_3"/>
    <property type="match status" value="1"/>
</dbReference>
<gene>
    <name evidence="2" type="ORF">SCP_1200230</name>
</gene>
<accession>A0A401H058</accession>
<dbReference type="AlphaFoldDB" id="A0A401H058"/>
<dbReference type="Gene3D" id="3.40.50.10540">
    <property type="entry name" value="Crotonobetainyl-coa:carnitine coa-transferase, domain 1"/>
    <property type="match status" value="1"/>
</dbReference>
<evidence type="ECO:0000313" key="2">
    <source>
        <dbReference type="EMBL" id="GBE87798.1"/>
    </source>
</evidence>
<dbReference type="InterPro" id="IPR050509">
    <property type="entry name" value="CoA-transferase_III"/>
</dbReference>
<dbReference type="PANTHER" id="PTHR48228:SF5">
    <property type="entry name" value="ALPHA-METHYLACYL-COA RACEMASE"/>
    <property type="match status" value="1"/>
</dbReference>
<dbReference type="PANTHER" id="PTHR48228">
    <property type="entry name" value="SUCCINYL-COA--D-CITRAMALATE COA-TRANSFERASE"/>
    <property type="match status" value="1"/>
</dbReference>
<dbReference type="GO" id="GO:0003824">
    <property type="term" value="F:catalytic activity"/>
    <property type="evidence" value="ECO:0007669"/>
    <property type="project" value="InterPro"/>
</dbReference>
<dbReference type="SUPFAM" id="SSF89796">
    <property type="entry name" value="CoA-transferase family III (CaiB/BaiF)"/>
    <property type="match status" value="1"/>
</dbReference>
<dbReference type="InterPro" id="IPR003673">
    <property type="entry name" value="CoA-Trfase_fam_III"/>
</dbReference>
<comment type="similarity">
    <text evidence="1">Belongs to the CoA-transferase III family.</text>
</comment>
<dbReference type="GeneID" id="38784715"/>
<sequence length="448" mass="49078">MIVVAGSPSMLRSSSRHQAITKSWSKLWKQRTARRKVVEMSEQRDVTLPLAGIRVVEFAGLAPGPMAGMILADFGATVIRVDRPSVPPTVAPDVLCRGKRSIAIDSRVPAGRKALRRLVDSADVLIDPFRPCVMERMGLGPETFVGNEGSNKRLVYARLVGFTRIGRQKDMAGHDINYLASSGVLSLMPGDEKPMFPANLLGDFAGGGLTSALGILLALMERQRSGLGQVVNTDMVSGTRYVSTFLMLTHLYAPPPLSGERGKTTLDGGAPFYDVYTCADGRWMTVGCLEPQFFRVFLDKFLGVVPPKFTLSDGWRPTYETQADRSAWPLLKEYLKQGFRMHPRDFWTEVFHGTDACTVPVLSLSEAAASTPSSTPSSTPLLIPTPHPHLGRTPSVALRDVSPQDVKRTTELIRGQHTEEVLSELGLTDEEKRELMRDGALGKDCARL</sequence>
<evidence type="ECO:0000313" key="3">
    <source>
        <dbReference type="Proteomes" id="UP000287166"/>
    </source>
</evidence>
<dbReference type="RefSeq" id="XP_027618711.1">
    <property type="nucleotide sequence ID" value="XM_027762910.1"/>
</dbReference>
<proteinExistence type="inferred from homology"/>
<evidence type="ECO:0000256" key="1">
    <source>
        <dbReference type="ARBA" id="ARBA00008383"/>
    </source>
</evidence>
<keyword evidence="3" id="KW-1185">Reference proteome</keyword>